<keyword evidence="2" id="KW-0472">Membrane</keyword>
<feature type="transmembrane region" description="Helical" evidence="2">
    <location>
        <begin position="164"/>
        <end position="185"/>
    </location>
</feature>
<dbReference type="PANTHER" id="PTHR38793:SF1">
    <property type="entry name" value="SMODS AND SLOG-ASSOCIATING 2TM EFFECTOR DOMAIN-CONTAINING PROTEIN"/>
    <property type="match status" value="1"/>
</dbReference>
<evidence type="ECO:0000256" key="1">
    <source>
        <dbReference type="SAM" id="MobiDB-lite"/>
    </source>
</evidence>
<feature type="compositionally biased region" description="Pro residues" evidence="1">
    <location>
        <begin position="35"/>
        <end position="69"/>
    </location>
</feature>
<evidence type="ECO:0000256" key="2">
    <source>
        <dbReference type="SAM" id="Phobius"/>
    </source>
</evidence>
<reference evidence="4" key="1">
    <citation type="journal article" date="2023" name="Mol. Phylogenet. Evol.">
        <title>Genome-scale phylogeny and comparative genomics of the fungal order Sordariales.</title>
        <authorList>
            <person name="Hensen N."/>
            <person name="Bonometti L."/>
            <person name="Westerberg I."/>
            <person name="Brannstrom I.O."/>
            <person name="Guillou S."/>
            <person name="Cros-Aarteil S."/>
            <person name="Calhoun S."/>
            <person name="Haridas S."/>
            <person name="Kuo A."/>
            <person name="Mondo S."/>
            <person name="Pangilinan J."/>
            <person name="Riley R."/>
            <person name="LaButti K."/>
            <person name="Andreopoulos B."/>
            <person name="Lipzen A."/>
            <person name="Chen C."/>
            <person name="Yan M."/>
            <person name="Daum C."/>
            <person name="Ng V."/>
            <person name="Clum A."/>
            <person name="Steindorff A."/>
            <person name="Ohm R.A."/>
            <person name="Martin F."/>
            <person name="Silar P."/>
            <person name="Natvig D.O."/>
            <person name="Lalanne C."/>
            <person name="Gautier V."/>
            <person name="Ament-Velasquez S.L."/>
            <person name="Kruys A."/>
            <person name="Hutchinson M.I."/>
            <person name="Powell A.J."/>
            <person name="Barry K."/>
            <person name="Miller A.N."/>
            <person name="Grigoriev I.V."/>
            <person name="Debuchy R."/>
            <person name="Gladieux P."/>
            <person name="Hiltunen Thoren M."/>
            <person name="Johannesson H."/>
        </authorList>
    </citation>
    <scope>NUCLEOTIDE SEQUENCE</scope>
    <source>
        <strain evidence="4">CBS 757.83</strain>
    </source>
</reference>
<feature type="transmembrane region" description="Helical" evidence="2">
    <location>
        <begin position="135"/>
        <end position="158"/>
    </location>
</feature>
<keyword evidence="2" id="KW-1133">Transmembrane helix</keyword>
<dbReference type="PANTHER" id="PTHR38793">
    <property type="entry name" value="SLATT_FUNGAL DOMAIN-CONTAINING PROTEIN-RELATED"/>
    <property type="match status" value="1"/>
</dbReference>
<proteinExistence type="predicted"/>
<comment type="caution">
    <text evidence="4">The sequence shown here is derived from an EMBL/GenBank/DDBJ whole genome shotgun (WGS) entry which is preliminary data.</text>
</comment>
<dbReference type="AlphaFoldDB" id="A0AAN6Q3I2"/>
<keyword evidence="5" id="KW-1185">Reference proteome</keyword>
<feature type="region of interest" description="Disordered" evidence="1">
    <location>
        <begin position="1"/>
        <end position="74"/>
    </location>
</feature>
<name>A0AAN6Q3I2_9PEZI</name>
<dbReference type="NCBIfam" id="NF033635">
    <property type="entry name" value="SLATT_fungal"/>
    <property type="match status" value="1"/>
</dbReference>
<accession>A0AAN6Q3I2</accession>
<dbReference type="EMBL" id="MU863642">
    <property type="protein sequence ID" value="KAK4100306.1"/>
    <property type="molecule type" value="Genomic_DNA"/>
</dbReference>
<dbReference type="Pfam" id="PF18142">
    <property type="entry name" value="SLATT_fungal"/>
    <property type="match status" value="1"/>
</dbReference>
<dbReference type="InterPro" id="IPR041622">
    <property type="entry name" value="SLATT_fungi"/>
</dbReference>
<keyword evidence="2" id="KW-0812">Transmembrane</keyword>
<dbReference type="Proteomes" id="UP001305647">
    <property type="component" value="Unassembled WGS sequence"/>
</dbReference>
<sequence length="277" mass="30371">MASSSKNPTPRGGRPANENPPPEIEIYNSEKPAGTPKPPSSPRNAPVPKPLPSEPPVPAHTPAPAPNAGPPVHHRFLTPAEWARVAHGLGAIREGEEQHQVVHPTCWYWPPRGLPEGLYRDVVGQRAKYCVGFQLLSSLHWFLMVLQVMVGAVLTALGSLSTRYSTPITLLAAVNTLGAGLVGLMHNSGLPDRYRMDKAEFIHVEDYIRAVLDTGVVEAQQKAEDVLNECFTRFHKARSTVLSNKPQVYNCSPAARNPNVMVLPHPTVHVRAHREHK</sequence>
<organism evidence="4 5">
    <name type="scientific">Parathielavia hyrcaniae</name>
    <dbReference type="NCBI Taxonomy" id="113614"/>
    <lineage>
        <taxon>Eukaryota</taxon>
        <taxon>Fungi</taxon>
        <taxon>Dikarya</taxon>
        <taxon>Ascomycota</taxon>
        <taxon>Pezizomycotina</taxon>
        <taxon>Sordariomycetes</taxon>
        <taxon>Sordariomycetidae</taxon>
        <taxon>Sordariales</taxon>
        <taxon>Chaetomiaceae</taxon>
        <taxon>Parathielavia</taxon>
    </lineage>
</organism>
<protein>
    <recommendedName>
        <fullName evidence="3">SMODS and SLOG-associating 2TM effector domain-containing protein</fullName>
    </recommendedName>
</protein>
<evidence type="ECO:0000313" key="5">
    <source>
        <dbReference type="Proteomes" id="UP001305647"/>
    </source>
</evidence>
<reference evidence="4" key="2">
    <citation type="submission" date="2023-05" db="EMBL/GenBank/DDBJ databases">
        <authorList>
            <consortium name="Lawrence Berkeley National Laboratory"/>
            <person name="Steindorff A."/>
            <person name="Hensen N."/>
            <person name="Bonometti L."/>
            <person name="Westerberg I."/>
            <person name="Brannstrom I.O."/>
            <person name="Guillou S."/>
            <person name="Cros-Aarteil S."/>
            <person name="Calhoun S."/>
            <person name="Haridas S."/>
            <person name="Kuo A."/>
            <person name="Mondo S."/>
            <person name="Pangilinan J."/>
            <person name="Riley R."/>
            <person name="Labutti K."/>
            <person name="Andreopoulos B."/>
            <person name="Lipzen A."/>
            <person name="Chen C."/>
            <person name="Yanf M."/>
            <person name="Daum C."/>
            <person name="Ng V."/>
            <person name="Clum A."/>
            <person name="Ohm R."/>
            <person name="Martin F."/>
            <person name="Silar P."/>
            <person name="Natvig D."/>
            <person name="Lalanne C."/>
            <person name="Gautier V."/>
            <person name="Ament-Velasquez S.L."/>
            <person name="Kruys A."/>
            <person name="Hutchinson M.I."/>
            <person name="Powell A.J."/>
            <person name="Barry K."/>
            <person name="Miller A.N."/>
            <person name="Grigoriev I.V."/>
            <person name="Debuchy R."/>
            <person name="Gladieux P."/>
            <person name="Thoren M.H."/>
            <person name="Johannesson H."/>
        </authorList>
    </citation>
    <scope>NUCLEOTIDE SEQUENCE</scope>
    <source>
        <strain evidence="4">CBS 757.83</strain>
    </source>
</reference>
<evidence type="ECO:0000259" key="3">
    <source>
        <dbReference type="Pfam" id="PF18142"/>
    </source>
</evidence>
<feature type="domain" description="SMODS and SLOG-associating 2TM effector" evidence="3">
    <location>
        <begin position="122"/>
        <end position="239"/>
    </location>
</feature>
<gene>
    <name evidence="4" type="ORF">N658DRAFT_487027</name>
</gene>
<evidence type="ECO:0000313" key="4">
    <source>
        <dbReference type="EMBL" id="KAK4100306.1"/>
    </source>
</evidence>